<dbReference type="EMBL" id="BAAASJ010000041">
    <property type="protein sequence ID" value="GAA2640922.1"/>
    <property type="molecule type" value="Genomic_DNA"/>
</dbReference>
<evidence type="ECO:0000313" key="2">
    <source>
        <dbReference type="EMBL" id="GAA2640922.1"/>
    </source>
</evidence>
<keyword evidence="3" id="KW-1185">Reference proteome</keyword>
<proteinExistence type="predicted"/>
<dbReference type="InterPro" id="IPR041452">
    <property type="entry name" value="APAF1_C"/>
</dbReference>
<feature type="domain" description="APAF-1 helical" evidence="1">
    <location>
        <begin position="179"/>
        <end position="257"/>
    </location>
</feature>
<dbReference type="Pfam" id="PF17908">
    <property type="entry name" value="APAF1_C"/>
    <property type="match status" value="1"/>
</dbReference>
<dbReference type="InterPro" id="IPR036388">
    <property type="entry name" value="WH-like_DNA-bd_sf"/>
</dbReference>
<gene>
    <name evidence="2" type="ORF">GCM10010307_41670</name>
</gene>
<comment type="caution">
    <text evidence="2">The sequence shown here is derived from an EMBL/GenBank/DDBJ whole genome shotgun (WGS) entry which is preliminary data.</text>
</comment>
<dbReference type="Proteomes" id="UP001500151">
    <property type="component" value="Unassembled WGS sequence"/>
</dbReference>
<name>A0ABN3R1Q3_9ACTN</name>
<dbReference type="RefSeq" id="WP_344391886.1">
    <property type="nucleotide sequence ID" value="NZ_BAAASJ010000041.1"/>
</dbReference>
<evidence type="ECO:0000313" key="3">
    <source>
        <dbReference type="Proteomes" id="UP001500151"/>
    </source>
</evidence>
<reference evidence="2 3" key="1">
    <citation type="journal article" date="2019" name="Int. J. Syst. Evol. Microbiol.">
        <title>The Global Catalogue of Microorganisms (GCM) 10K type strain sequencing project: providing services to taxonomists for standard genome sequencing and annotation.</title>
        <authorList>
            <consortium name="The Broad Institute Genomics Platform"/>
            <consortium name="The Broad Institute Genome Sequencing Center for Infectious Disease"/>
            <person name="Wu L."/>
            <person name="Ma J."/>
        </authorList>
    </citation>
    <scope>NUCLEOTIDE SEQUENCE [LARGE SCALE GENOMIC DNA]</scope>
    <source>
        <strain evidence="2 3">JCM 4524</strain>
    </source>
</reference>
<protein>
    <recommendedName>
        <fullName evidence="1">APAF-1 helical domain-containing protein</fullName>
    </recommendedName>
</protein>
<evidence type="ECO:0000259" key="1">
    <source>
        <dbReference type="Pfam" id="PF17908"/>
    </source>
</evidence>
<accession>A0ABN3R1Q3</accession>
<dbReference type="Gene3D" id="1.25.40.370">
    <property type="match status" value="1"/>
</dbReference>
<sequence>MPLLRRAGHWPLALVMLSGILRSLVSRHSMTTADAVTALVGELDGHGIATLDELSDADVVRGISRTLELSLTDLGAAGRDRLVSLAAFPEGEVVPYWLLERLWGLSGVRVRTESDRFSDRSLVSPQLASGLRLHDVTREALRHMEPEEMTAVSARVLDRMRPAGGWHCLEEGEHSFVAGLAFHLRQAGRVEELGALLRDMRFLAVRLTEFGPPSLEADLELYAAAEPGDGYARALLELVRREGHLFAGGGERVPDVVLTLESRLAGRATLLEEIRNVEEARPARGLCPCTRCLITTMTRCCGR</sequence>
<organism evidence="2 3">
    <name type="scientific">Streptomyces vastus</name>
    <dbReference type="NCBI Taxonomy" id="285451"/>
    <lineage>
        <taxon>Bacteria</taxon>
        <taxon>Bacillati</taxon>
        <taxon>Actinomycetota</taxon>
        <taxon>Actinomycetes</taxon>
        <taxon>Kitasatosporales</taxon>
        <taxon>Streptomycetaceae</taxon>
        <taxon>Streptomyces</taxon>
    </lineage>
</organism>
<dbReference type="Gene3D" id="1.10.10.10">
    <property type="entry name" value="Winged helix-like DNA-binding domain superfamily/Winged helix DNA-binding domain"/>
    <property type="match status" value="1"/>
</dbReference>